<feature type="non-terminal residue" evidence="2">
    <location>
        <position position="1"/>
    </location>
</feature>
<dbReference type="CDD" id="cd18186">
    <property type="entry name" value="BTB_POZ_ZBTB_KLHL-like"/>
    <property type="match status" value="1"/>
</dbReference>
<feature type="non-terminal residue" evidence="2">
    <location>
        <position position="93"/>
    </location>
</feature>
<comment type="caution">
    <text evidence="2">The sequence shown here is derived from an EMBL/GenBank/DDBJ whole genome shotgun (WGS) entry which is preliminary data.</text>
</comment>
<proteinExistence type="predicted"/>
<reference evidence="2" key="1">
    <citation type="submission" date="2023-10" db="EMBL/GenBank/DDBJ databases">
        <title>Genome assembly of Pristionchus species.</title>
        <authorList>
            <person name="Yoshida K."/>
            <person name="Sommer R.J."/>
        </authorList>
    </citation>
    <scope>NUCLEOTIDE SEQUENCE</scope>
    <source>
        <strain evidence="2">RS0144</strain>
    </source>
</reference>
<name>A0AAV5SCZ4_9BILA</name>
<accession>A0AAV5SCZ4</accession>
<dbReference type="SUPFAM" id="SSF54695">
    <property type="entry name" value="POZ domain"/>
    <property type="match status" value="1"/>
</dbReference>
<evidence type="ECO:0000259" key="1">
    <source>
        <dbReference type="PROSITE" id="PS50097"/>
    </source>
</evidence>
<dbReference type="PROSITE" id="PS50097">
    <property type="entry name" value="BTB"/>
    <property type="match status" value="1"/>
</dbReference>
<dbReference type="Proteomes" id="UP001432027">
    <property type="component" value="Unassembled WGS sequence"/>
</dbReference>
<dbReference type="InterPro" id="IPR000210">
    <property type="entry name" value="BTB/POZ_dom"/>
</dbReference>
<evidence type="ECO:0000313" key="3">
    <source>
        <dbReference type="Proteomes" id="UP001432027"/>
    </source>
</evidence>
<dbReference type="EMBL" id="BTSX01000001">
    <property type="protein sequence ID" value="GMS79229.1"/>
    <property type="molecule type" value="Genomic_DNA"/>
</dbReference>
<evidence type="ECO:0000313" key="2">
    <source>
        <dbReference type="EMBL" id="GMS79229.1"/>
    </source>
</evidence>
<dbReference type="AlphaFoldDB" id="A0AAV5SCZ4"/>
<protein>
    <recommendedName>
        <fullName evidence="1">BTB domain-containing protein</fullName>
    </recommendedName>
</protein>
<gene>
    <name evidence="2" type="ORF">PENTCL1PPCAC_1404</name>
</gene>
<sequence>GIEVLARVYSDGFSGESPIFRPRRTVDFSSPSKFSDVILVAEGKKLHASRQILAHASSYFEALFYGDFSESQEKEIEIKDVSADEFVTVLELI</sequence>
<dbReference type="InterPro" id="IPR011333">
    <property type="entry name" value="SKP1/BTB/POZ_sf"/>
</dbReference>
<dbReference type="PANTHER" id="PTHR22744:SF17">
    <property type="entry name" value="BTB DOMAIN-CONTAINING PROTEIN"/>
    <property type="match status" value="1"/>
</dbReference>
<keyword evidence="3" id="KW-1185">Reference proteome</keyword>
<dbReference type="Gene3D" id="3.30.710.10">
    <property type="entry name" value="Potassium Channel Kv1.1, Chain A"/>
    <property type="match status" value="1"/>
</dbReference>
<dbReference type="PANTHER" id="PTHR22744">
    <property type="entry name" value="HELIX LOOP HELIX PROTEIN 21-RELATED"/>
    <property type="match status" value="1"/>
</dbReference>
<feature type="domain" description="BTB" evidence="1">
    <location>
        <begin position="35"/>
        <end position="93"/>
    </location>
</feature>
<dbReference type="Pfam" id="PF00651">
    <property type="entry name" value="BTB"/>
    <property type="match status" value="1"/>
</dbReference>
<organism evidence="2 3">
    <name type="scientific">Pristionchus entomophagus</name>
    <dbReference type="NCBI Taxonomy" id="358040"/>
    <lineage>
        <taxon>Eukaryota</taxon>
        <taxon>Metazoa</taxon>
        <taxon>Ecdysozoa</taxon>
        <taxon>Nematoda</taxon>
        <taxon>Chromadorea</taxon>
        <taxon>Rhabditida</taxon>
        <taxon>Rhabditina</taxon>
        <taxon>Diplogasteromorpha</taxon>
        <taxon>Diplogasteroidea</taxon>
        <taxon>Neodiplogasteridae</taxon>
        <taxon>Pristionchus</taxon>
    </lineage>
</organism>